<name>A0A0C3EUH1_PILCF</name>
<sequence>MALFDFILTTHEGPRRRRDGLVFVPYLADSYKQDKGRLIWASREEVVPEVFGGWPPTLQNIADNDLYKASMLLLFNPWRNLEDLKSGHNSFAEVFGAFESMMSDEVRDQIESYYECEWSSLLADAEGYSLFNGS</sequence>
<protein>
    <submittedName>
        <fullName evidence="1">Uncharacterized protein</fullName>
    </submittedName>
</protein>
<dbReference type="Proteomes" id="UP000054166">
    <property type="component" value="Unassembled WGS sequence"/>
</dbReference>
<organism evidence="1 2">
    <name type="scientific">Piloderma croceum (strain F 1598)</name>
    <dbReference type="NCBI Taxonomy" id="765440"/>
    <lineage>
        <taxon>Eukaryota</taxon>
        <taxon>Fungi</taxon>
        <taxon>Dikarya</taxon>
        <taxon>Basidiomycota</taxon>
        <taxon>Agaricomycotina</taxon>
        <taxon>Agaricomycetes</taxon>
        <taxon>Agaricomycetidae</taxon>
        <taxon>Atheliales</taxon>
        <taxon>Atheliaceae</taxon>
        <taxon>Piloderma</taxon>
    </lineage>
</organism>
<evidence type="ECO:0000313" key="2">
    <source>
        <dbReference type="Proteomes" id="UP000054166"/>
    </source>
</evidence>
<reference evidence="1 2" key="1">
    <citation type="submission" date="2014-04" db="EMBL/GenBank/DDBJ databases">
        <authorList>
            <consortium name="DOE Joint Genome Institute"/>
            <person name="Kuo A."/>
            <person name="Tarkka M."/>
            <person name="Buscot F."/>
            <person name="Kohler A."/>
            <person name="Nagy L.G."/>
            <person name="Floudas D."/>
            <person name="Copeland A."/>
            <person name="Barry K.W."/>
            <person name="Cichocki N."/>
            <person name="Veneault-Fourrey C."/>
            <person name="LaButti K."/>
            <person name="Lindquist E.A."/>
            <person name="Lipzen A."/>
            <person name="Lundell T."/>
            <person name="Morin E."/>
            <person name="Murat C."/>
            <person name="Sun H."/>
            <person name="Tunlid A."/>
            <person name="Henrissat B."/>
            <person name="Grigoriev I.V."/>
            <person name="Hibbett D.S."/>
            <person name="Martin F."/>
            <person name="Nordberg H.P."/>
            <person name="Cantor M.N."/>
            <person name="Hua S.X."/>
        </authorList>
    </citation>
    <scope>NUCLEOTIDE SEQUENCE [LARGE SCALE GENOMIC DNA]</scope>
    <source>
        <strain evidence="1 2">F 1598</strain>
    </source>
</reference>
<gene>
    <name evidence="1" type="ORF">PILCRDRAFT_17039</name>
</gene>
<dbReference type="InParanoid" id="A0A0C3EUH1"/>
<reference evidence="2" key="2">
    <citation type="submission" date="2015-01" db="EMBL/GenBank/DDBJ databases">
        <title>Evolutionary Origins and Diversification of the Mycorrhizal Mutualists.</title>
        <authorList>
            <consortium name="DOE Joint Genome Institute"/>
            <consortium name="Mycorrhizal Genomics Consortium"/>
            <person name="Kohler A."/>
            <person name="Kuo A."/>
            <person name="Nagy L.G."/>
            <person name="Floudas D."/>
            <person name="Copeland A."/>
            <person name="Barry K.W."/>
            <person name="Cichocki N."/>
            <person name="Veneault-Fourrey C."/>
            <person name="LaButti K."/>
            <person name="Lindquist E.A."/>
            <person name="Lipzen A."/>
            <person name="Lundell T."/>
            <person name="Morin E."/>
            <person name="Murat C."/>
            <person name="Riley R."/>
            <person name="Ohm R."/>
            <person name="Sun H."/>
            <person name="Tunlid A."/>
            <person name="Henrissat B."/>
            <person name="Grigoriev I.V."/>
            <person name="Hibbett D.S."/>
            <person name="Martin F."/>
        </authorList>
    </citation>
    <scope>NUCLEOTIDE SEQUENCE [LARGE SCALE GENOMIC DNA]</scope>
    <source>
        <strain evidence="2">F 1598</strain>
    </source>
</reference>
<evidence type="ECO:0000313" key="1">
    <source>
        <dbReference type="EMBL" id="KIM71481.1"/>
    </source>
</evidence>
<keyword evidence="2" id="KW-1185">Reference proteome</keyword>
<dbReference type="OrthoDB" id="3050185at2759"/>
<dbReference type="AlphaFoldDB" id="A0A0C3EUH1"/>
<accession>A0A0C3EUH1</accession>
<dbReference type="HOGENOM" id="CLU_1897002_0_0_1"/>
<proteinExistence type="predicted"/>
<dbReference type="EMBL" id="KN833303">
    <property type="protein sequence ID" value="KIM71481.1"/>
    <property type="molecule type" value="Genomic_DNA"/>
</dbReference>